<name>A0AB39VLF5_9FUSO</name>
<dbReference type="PANTHER" id="PTHR42852:SF13">
    <property type="entry name" value="PROTEIN DIPZ"/>
    <property type="match status" value="1"/>
</dbReference>
<gene>
    <name evidence="2" type="ORF">AB8B22_04560</name>
</gene>
<dbReference type="KEGG" id="lrug:AB8B22_04560"/>
<evidence type="ECO:0000313" key="2">
    <source>
        <dbReference type="EMBL" id="XDU67693.1"/>
    </source>
</evidence>
<evidence type="ECO:0000259" key="1">
    <source>
        <dbReference type="PROSITE" id="PS51352"/>
    </source>
</evidence>
<dbReference type="SUPFAM" id="SSF52833">
    <property type="entry name" value="Thioredoxin-like"/>
    <property type="match status" value="1"/>
</dbReference>
<proteinExistence type="predicted"/>
<reference evidence="2" key="1">
    <citation type="submission" date="2024-07" db="EMBL/GenBank/DDBJ databases">
        <authorList>
            <person name="Li X.-J."/>
            <person name="Wang X."/>
        </authorList>
    </citation>
    <scope>NUCLEOTIDE SEQUENCE</scope>
    <source>
        <strain evidence="2">HSP-334</strain>
    </source>
</reference>
<dbReference type="GO" id="GO:0016491">
    <property type="term" value="F:oxidoreductase activity"/>
    <property type="evidence" value="ECO:0007669"/>
    <property type="project" value="InterPro"/>
</dbReference>
<dbReference type="InterPro" id="IPR013766">
    <property type="entry name" value="Thioredoxin_domain"/>
</dbReference>
<dbReference type="Gene3D" id="3.40.30.10">
    <property type="entry name" value="Glutaredoxin"/>
    <property type="match status" value="1"/>
</dbReference>
<dbReference type="PANTHER" id="PTHR42852">
    <property type="entry name" value="THIOL:DISULFIDE INTERCHANGE PROTEIN DSBE"/>
    <property type="match status" value="1"/>
</dbReference>
<dbReference type="PROSITE" id="PS51352">
    <property type="entry name" value="THIOREDOXIN_2"/>
    <property type="match status" value="1"/>
</dbReference>
<dbReference type="CDD" id="cd02966">
    <property type="entry name" value="TlpA_like_family"/>
    <property type="match status" value="1"/>
</dbReference>
<protein>
    <submittedName>
        <fullName evidence="2">TlpA family protein disulfide reductase</fullName>
    </submittedName>
</protein>
<dbReference type="EMBL" id="CP165644">
    <property type="protein sequence ID" value="XDU67693.1"/>
    <property type="molecule type" value="Genomic_DNA"/>
</dbReference>
<organism evidence="2">
    <name type="scientific">Leptotrichia rugosa</name>
    <dbReference type="NCBI Taxonomy" id="3239302"/>
    <lineage>
        <taxon>Bacteria</taxon>
        <taxon>Fusobacteriati</taxon>
        <taxon>Fusobacteriota</taxon>
        <taxon>Fusobacteriia</taxon>
        <taxon>Fusobacteriales</taxon>
        <taxon>Leptotrichiaceae</taxon>
        <taxon>Leptotrichia</taxon>
    </lineage>
</organism>
<accession>A0AB39VLF5</accession>
<dbReference type="InterPro" id="IPR050553">
    <property type="entry name" value="Thioredoxin_ResA/DsbE_sf"/>
</dbReference>
<dbReference type="InterPro" id="IPR036249">
    <property type="entry name" value="Thioredoxin-like_sf"/>
</dbReference>
<dbReference type="RefSeq" id="WP_094080354.1">
    <property type="nucleotide sequence ID" value="NZ_CP165644.1"/>
</dbReference>
<sequence>MKKFILMLSLFLVFVLSCGKGKEFVVKPLNGAQDLAGAALPDFELKDLNGKKIKSTKIFKNGKKTLFIVAAEWCPHCREEIPEVQRFYDKNKDKVNVVIVFTNSRSSLGKAQAYIKENGYTVPAYYDEDGEILRGFDVQGFPFNLKINGDKVEEELELPVDEDSLTKTFMN</sequence>
<feature type="domain" description="Thioredoxin" evidence="1">
    <location>
        <begin position="34"/>
        <end position="161"/>
    </location>
</feature>
<dbReference type="PROSITE" id="PS51257">
    <property type="entry name" value="PROKAR_LIPOPROTEIN"/>
    <property type="match status" value="1"/>
</dbReference>
<dbReference type="AlphaFoldDB" id="A0AB39VLF5"/>
<dbReference type="Pfam" id="PF08534">
    <property type="entry name" value="Redoxin"/>
    <property type="match status" value="1"/>
</dbReference>
<dbReference type="InterPro" id="IPR013740">
    <property type="entry name" value="Redoxin"/>
</dbReference>